<proteinExistence type="predicted"/>
<keyword evidence="2 4" id="KW-0863">Zinc-finger</keyword>
<keyword evidence="7" id="KW-1185">Reference proteome</keyword>
<evidence type="ECO:0000256" key="3">
    <source>
        <dbReference type="ARBA" id="ARBA00022833"/>
    </source>
</evidence>
<dbReference type="PROSITE" id="PS50865">
    <property type="entry name" value="ZF_MYND_2"/>
    <property type="match status" value="1"/>
</dbReference>
<evidence type="ECO:0000256" key="4">
    <source>
        <dbReference type="PROSITE-ProRule" id="PRU00134"/>
    </source>
</evidence>
<reference evidence="6" key="2">
    <citation type="submission" date="2025-09" db="UniProtKB">
        <authorList>
            <consortium name="Ensembl"/>
        </authorList>
    </citation>
    <scope>IDENTIFICATION</scope>
</reference>
<dbReference type="STRING" id="8078.ENSFHEP00000001389"/>
<name>A0A3Q2NQN7_FUNHE</name>
<dbReference type="Pfam" id="PF01753">
    <property type="entry name" value="zf-MYND"/>
    <property type="match status" value="1"/>
</dbReference>
<keyword evidence="1" id="KW-0479">Metal-binding</keyword>
<evidence type="ECO:0000313" key="6">
    <source>
        <dbReference type="Ensembl" id="ENSFHEP00000001389.1"/>
    </source>
</evidence>
<dbReference type="Gene3D" id="6.10.140.2220">
    <property type="match status" value="1"/>
</dbReference>
<dbReference type="GeneID" id="105926662"/>
<keyword evidence="3" id="KW-0862">Zinc</keyword>
<evidence type="ECO:0000313" key="7">
    <source>
        <dbReference type="Proteomes" id="UP000265000"/>
    </source>
</evidence>
<dbReference type="InterPro" id="IPR046824">
    <property type="entry name" value="Mss51-like_C"/>
</dbReference>
<accession>A0A3Q2NQN7</accession>
<dbReference type="GO" id="GO:0008270">
    <property type="term" value="F:zinc ion binding"/>
    <property type="evidence" value="ECO:0007669"/>
    <property type="project" value="UniProtKB-KW"/>
</dbReference>
<evidence type="ECO:0000259" key="5">
    <source>
        <dbReference type="PROSITE" id="PS50865"/>
    </source>
</evidence>
<sequence length="428" mass="48570">MASKIPALPQSYTPRTDSVFSDLSGFYSLDSNVPGLSKVILSQLSMKDYREYRAAVEGKAGGVVFHNYKEMFQKMEETFKFCTGCNKLPANLPEGQTLKRCVKCLNVYYCTKDCQKKDWPQHKKVCKILRLVAVDRLVEWLMFTGDLPLATEKWSKTPSDVRCWDDWLSMQEGLTQSLSNITSSANMTTLWKNVSRTRPDDDELRQSVWRIQSEFLSRVLAVGMAIQHFGLDPYDKPLIVHLVGVSHNETTGARPTDYDELSNMFPGHQGIEVVMVGPEVVDGPIVRPPLTAFGPKHKVYISAYKGLYHQFWEDVVEKGDAGKPDVVVGFHPGFHANQGLVEGWLPTLLLLRDYNIPSFFTMYSEMELKYSLQILLELEMHIRDSGPNPFASQKPEQVQACPNKPPVYCNSHYVCFQGLLPQEDLEEP</sequence>
<protein>
    <submittedName>
        <fullName evidence="6">MSS51 mitochondrial translational activator</fullName>
    </submittedName>
</protein>
<dbReference type="PANTHER" id="PTHR46920">
    <property type="match status" value="1"/>
</dbReference>
<dbReference type="InterPro" id="IPR002893">
    <property type="entry name" value="Znf_MYND"/>
</dbReference>
<dbReference type="PANTHER" id="PTHR46920:SF3">
    <property type="entry name" value="MYND-TYPE DOMAIN-CONTAINING PROTEIN"/>
    <property type="match status" value="1"/>
</dbReference>
<dbReference type="OrthoDB" id="5282002at2759"/>
<reference evidence="6" key="1">
    <citation type="submission" date="2025-08" db="UniProtKB">
        <authorList>
            <consortium name="Ensembl"/>
        </authorList>
    </citation>
    <scope>IDENTIFICATION</scope>
</reference>
<organism evidence="6 7">
    <name type="scientific">Fundulus heteroclitus</name>
    <name type="common">Killifish</name>
    <name type="synonym">Mummichog</name>
    <dbReference type="NCBI Taxonomy" id="8078"/>
    <lineage>
        <taxon>Eukaryota</taxon>
        <taxon>Metazoa</taxon>
        <taxon>Chordata</taxon>
        <taxon>Craniata</taxon>
        <taxon>Vertebrata</taxon>
        <taxon>Euteleostomi</taxon>
        <taxon>Actinopterygii</taxon>
        <taxon>Neopterygii</taxon>
        <taxon>Teleostei</taxon>
        <taxon>Neoteleostei</taxon>
        <taxon>Acanthomorphata</taxon>
        <taxon>Ovalentaria</taxon>
        <taxon>Atherinomorphae</taxon>
        <taxon>Cyprinodontiformes</taxon>
        <taxon>Fundulidae</taxon>
        <taxon>Fundulus</taxon>
    </lineage>
</organism>
<dbReference type="SUPFAM" id="SSF144232">
    <property type="entry name" value="HIT/MYND zinc finger-like"/>
    <property type="match status" value="1"/>
</dbReference>
<dbReference type="Pfam" id="PF20179">
    <property type="entry name" value="MSS51_C"/>
    <property type="match status" value="1"/>
</dbReference>
<dbReference type="Proteomes" id="UP000265000">
    <property type="component" value="Unplaced"/>
</dbReference>
<evidence type="ECO:0000256" key="1">
    <source>
        <dbReference type="ARBA" id="ARBA00022723"/>
    </source>
</evidence>
<dbReference type="PROSITE" id="PS01360">
    <property type="entry name" value="ZF_MYND_1"/>
    <property type="match status" value="1"/>
</dbReference>
<dbReference type="Ensembl" id="ENSFHET00000013964.1">
    <property type="protein sequence ID" value="ENSFHEP00000001389.1"/>
    <property type="gene ID" value="ENSFHEG00000002138.1"/>
</dbReference>
<dbReference type="AlphaFoldDB" id="A0A3Q2NQN7"/>
<feature type="domain" description="MYND-type" evidence="5">
    <location>
        <begin position="82"/>
        <end position="126"/>
    </location>
</feature>
<dbReference type="GeneTree" id="ENSGT00940000153820"/>
<dbReference type="InterPro" id="IPR052839">
    <property type="entry name" value="Mito_gene_expr_regulator"/>
</dbReference>
<evidence type="ECO:0000256" key="2">
    <source>
        <dbReference type="ARBA" id="ARBA00022771"/>
    </source>
</evidence>